<dbReference type="GO" id="GO:0016491">
    <property type="term" value="F:oxidoreductase activity"/>
    <property type="evidence" value="ECO:0007669"/>
    <property type="project" value="UniProtKB-KW"/>
</dbReference>
<accession>A0A178FH25</accession>
<evidence type="ECO:0000256" key="4">
    <source>
        <dbReference type="ARBA" id="ARBA00022989"/>
    </source>
</evidence>
<name>A0A178FH25_TRIVO</name>
<gene>
    <name evidence="11" type="ORF">A7D00_4350</name>
</gene>
<dbReference type="Gene3D" id="1.20.1280.290">
    <property type="match status" value="1"/>
</dbReference>
<dbReference type="CDD" id="cd05374">
    <property type="entry name" value="17beta-HSD-like_SDR_c"/>
    <property type="match status" value="1"/>
</dbReference>
<evidence type="ECO:0000256" key="8">
    <source>
        <dbReference type="ARBA" id="ARBA00050768"/>
    </source>
</evidence>
<dbReference type="InterPro" id="IPR051911">
    <property type="entry name" value="SDR_oxidoreductase"/>
</dbReference>
<dbReference type="SUPFAM" id="SSF51735">
    <property type="entry name" value="NAD(P)-binding Rossmann-fold domains"/>
    <property type="match status" value="1"/>
</dbReference>
<evidence type="ECO:0000313" key="11">
    <source>
        <dbReference type="EMBL" id="OAL71448.1"/>
    </source>
</evidence>
<proteinExistence type="inferred from homology"/>
<keyword evidence="12" id="KW-1185">Reference proteome</keyword>
<reference evidence="11 12" key="1">
    <citation type="submission" date="2016-05" db="EMBL/GenBank/DDBJ databases">
        <title>Genome sequencing of Trichophyton violaceum CMCC(F)T3l isolated from hair.</title>
        <authorList>
            <person name="Zhan P."/>
            <person name="Tao Y."/>
            <person name="Liu W."/>
        </authorList>
    </citation>
    <scope>NUCLEOTIDE SEQUENCE [LARGE SCALE GENOMIC DNA]</scope>
    <source>
        <strain evidence="12">CMCC(F)T3l</strain>
    </source>
</reference>
<feature type="region of interest" description="Disordered" evidence="9">
    <location>
        <begin position="367"/>
        <end position="424"/>
    </location>
</feature>
<organism evidence="11 12">
    <name type="scientific">Trichophyton violaceum</name>
    <dbReference type="NCBI Taxonomy" id="34388"/>
    <lineage>
        <taxon>Eukaryota</taxon>
        <taxon>Fungi</taxon>
        <taxon>Dikarya</taxon>
        <taxon>Ascomycota</taxon>
        <taxon>Pezizomycotina</taxon>
        <taxon>Eurotiomycetes</taxon>
        <taxon>Eurotiomycetidae</taxon>
        <taxon>Onygenales</taxon>
        <taxon>Arthrodermataceae</taxon>
        <taxon>Trichophyton</taxon>
    </lineage>
</organism>
<dbReference type="PRINTS" id="PR00081">
    <property type="entry name" value="GDHRDH"/>
</dbReference>
<dbReference type="SMART" id="SM00679">
    <property type="entry name" value="CTNS"/>
    <property type="match status" value="1"/>
</dbReference>
<dbReference type="InterPro" id="IPR006603">
    <property type="entry name" value="PQ-loop_rpt"/>
</dbReference>
<dbReference type="Proteomes" id="UP000243519">
    <property type="component" value="Unassembled WGS sequence"/>
</dbReference>
<protein>
    <recommendedName>
        <fullName evidence="13">Short chain dehydrogenase/reductase</fullName>
    </recommendedName>
</protein>
<feature type="transmembrane region" description="Helical" evidence="10">
    <location>
        <begin position="338"/>
        <end position="360"/>
    </location>
</feature>
<dbReference type="GO" id="GO:0015174">
    <property type="term" value="F:basic amino acid transmembrane transporter activity"/>
    <property type="evidence" value="ECO:0007669"/>
    <property type="project" value="UniProtKB-ARBA"/>
</dbReference>
<evidence type="ECO:0000256" key="5">
    <source>
        <dbReference type="ARBA" id="ARBA00023002"/>
    </source>
</evidence>
<dbReference type="PANTHER" id="PTHR43976:SF16">
    <property type="entry name" value="SHORT-CHAIN DEHYDROGENASE_REDUCTASE FAMILY PROTEIN"/>
    <property type="match status" value="1"/>
</dbReference>
<sequence>MAPRVWFITGCSSGFGWEMTLEALRRGDKVIATARKLERIGKLKDAGADVFGLDVTSSLDDIRRLVWEAYNIYGRIDILVNNAGYIQQGALEEVSPEETYALFNTNVFGPLNVIRAILPYMRSQHSGVIANTSSAGSWTNTAGGGLYSATKKALSGATETLRVELEPFGISVTSLEPGDFRSNLLAAGHRFAAIHPIPDYDNTPTRAAIEESNSQDHKQPGDLVKGSKIIVDILTQTGCAAGRKIPVRVALGAEACELMRDKCKDTLALLEEWKDVVSDTNHDDIHINSLLGCCIFAQIIENFRRSSADGLSLEFLIVWLAGDVFNIIGAVMEGVLPTMIILAVYYTIADIVLLGQCFYYRDLGGSESTKSPEPEAGTASSSSETATQTVPSSERTPLLQNRPEGEHNGSNGRPATKQRRESLTSVASLRNHLTAVDGTHLSPAVPLRKEVVDIPPRPSSTFQIIAFNTFSITLVCAAGILGWYVSATSRHHIGHDIPKSDGTLQFDITGNIQPELKGYAY</sequence>
<feature type="transmembrane region" description="Helical" evidence="10">
    <location>
        <begin position="464"/>
        <end position="485"/>
    </location>
</feature>
<dbReference type="PANTHER" id="PTHR43976">
    <property type="entry name" value="SHORT CHAIN DEHYDROGENASE"/>
    <property type="match status" value="1"/>
</dbReference>
<evidence type="ECO:0000256" key="7">
    <source>
        <dbReference type="ARBA" id="ARBA00038039"/>
    </source>
</evidence>
<evidence type="ECO:0000256" key="3">
    <source>
        <dbReference type="ARBA" id="ARBA00022692"/>
    </source>
</evidence>
<feature type="compositionally biased region" description="Polar residues" evidence="9">
    <location>
        <begin position="388"/>
        <end position="399"/>
    </location>
</feature>
<evidence type="ECO:0000256" key="2">
    <source>
        <dbReference type="ARBA" id="ARBA00006484"/>
    </source>
</evidence>
<evidence type="ECO:0000256" key="9">
    <source>
        <dbReference type="SAM" id="MobiDB-lite"/>
    </source>
</evidence>
<dbReference type="PRINTS" id="PR00080">
    <property type="entry name" value="SDRFAMILY"/>
</dbReference>
<comment type="catalytic activity">
    <reaction evidence="8">
        <text>L-histidine(out) + L-arginine(in) = L-histidine(in) + L-arginine(out)</text>
        <dbReference type="Rhea" id="RHEA:71063"/>
        <dbReference type="ChEBI" id="CHEBI:32682"/>
        <dbReference type="ChEBI" id="CHEBI:57595"/>
    </reaction>
</comment>
<evidence type="ECO:0000313" key="12">
    <source>
        <dbReference type="Proteomes" id="UP000243519"/>
    </source>
</evidence>
<keyword evidence="5" id="KW-0560">Oxidoreductase</keyword>
<dbReference type="InterPro" id="IPR036291">
    <property type="entry name" value="NAD(P)-bd_dom_sf"/>
</dbReference>
<evidence type="ECO:0000256" key="1">
    <source>
        <dbReference type="ARBA" id="ARBA00004141"/>
    </source>
</evidence>
<comment type="similarity">
    <text evidence="2">Belongs to the short-chain dehydrogenases/reductases (SDR) family.</text>
</comment>
<dbReference type="Gene3D" id="3.40.50.720">
    <property type="entry name" value="NAD(P)-binding Rossmann-like Domain"/>
    <property type="match status" value="1"/>
</dbReference>
<evidence type="ECO:0000256" key="6">
    <source>
        <dbReference type="ARBA" id="ARBA00023136"/>
    </source>
</evidence>
<keyword evidence="6 10" id="KW-0472">Membrane</keyword>
<comment type="caution">
    <text evidence="11">The sequence shown here is derived from an EMBL/GenBank/DDBJ whole genome shotgun (WGS) entry which is preliminary data.</text>
</comment>
<evidence type="ECO:0000256" key="10">
    <source>
        <dbReference type="SAM" id="Phobius"/>
    </source>
</evidence>
<dbReference type="EMBL" id="LHPN01000006">
    <property type="protein sequence ID" value="OAL71448.1"/>
    <property type="molecule type" value="Genomic_DNA"/>
</dbReference>
<dbReference type="OrthoDB" id="1274115at2759"/>
<dbReference type="FunFam" id="1.20.1280.290:FF:000009">
    <property type="entry name" value="PQ loop repeat family protein"/>
    <property type="match status" value="1"/>
</dbReference>
<dbReference type="GO" id="GO:0098852">
    <property type="term" value="C:lytic vacuole membrane"/>
    <property type="evidence" value="ECO:0007669"/>
    <property type="project" value="UniProtKB-ARBA"/>
</dbReference>
<keyword evidence="4 10" id="KW-1133">Transmembrane helix</keyword>
<dbReference type="Pfam" id="PF04193">
    <property type="entry name" value="PQ-loop"/>
    <property type="match status" value="1"/>
</dbReference>
<comment type="similarity">
    <text evidence="7">Belongs to the laat-1 family.</text>
</comment>
<keyword evidence="3 10" id="KW-0812">Transmembrane</keyword>
<dbReference type="Pfam" id="PF00106">
    <property type="entry name" value="adh_short"/>
    <property type="match status" value="1"/>
</dbReference>
<dbReference type="AlphaFoldDB" id="A0A178FH25"/>
<comment type="subcellular location">
    <subcellularLocation>
        <location evidence="1">Membrane</location>
        <topology evidence="1">Multi-pass membrane protein</topology>
    </subcellularLocation>
</comment>
<evidence type="ECO:0008006" key="13">
    <source>
        <dbReference type="Google" id="ProtNLM"/>
    </source>
</evidence>
<feature type="compositionally biased region" description="Low complexity" evidence="9">
    <location>
        <begin position="374"/>
        <end position="387"/>
    </location>
</feature>
<dbReference type="GO" id="GO:0034486">
    <property type="term" value="P:vacuolar transmembrane transport"/>
    <property type="evidence" value="ECO:0007669"/>
    <property type="project" value="UniProtKB-ARBA"/>
</dbReference>
<dbReference type="InterPro" id="IPR002347">
    <property type="entry name" value="SDR_fam"/>
</dbReference>